<name>A0A3G4ZV97_9VIRU</name>
<organism evidence="1">
    <name type="scientific">Edafosvirus sp</name>
    <dbReference type="NCBI Taxonomy" id="2487765"/>
    <lineage>
        <taxon>Viruses</taxon>
        <taxon>Varidnaviria</taxon>
        <taxon>Bamfordvirae</taxon>
        <taxon>Nucleocytoviricota</taxon>
        <taxon>Megaviricetes</taxon>
        <taxon>Imitervirales</taxon>
        <taxon>Mimiviridae</taxon>
        <taxon>Klosneuvirinae</taxon>
    </lineage>
</organism>
<reference evidence="1" key="1">
    <citation type="submission" date="2018-10" db="EMBL/GenBank/DDBJ databases">
        <title>Hidden diversity of soil giant viruses.</title>
        <authorList>
            <person name="Schulz F."/>
            <person name="Alteio L."/>
            <person name="Goudeau D."/>
            <person name="Ryan E.M."/>
            <person name="Malmstrom R.R."/>
            <person name="Blanchard J."/>
            <person name="Woyke T."/>
        </authorList>
    </citation>
    <scope>NUCLEOTIDE SEQUENCE</scope>
    <source>
        <strain evidence="1">EDV1</strain>
    </source>
</reference>
<proteinExistence type="predicted"/>
<protein>
    <submittedName>
        <fullName evidence="1">Uncharacterized protein</fullName>
    </submittedName>
</protein>
<dbReference type="EMBL" id="MK072067">
    <property type="protein sequence ID" value="AYV77921.1"/>
    <property type="molecule type" value="Genomic_DNA"/>
</dbReference>
<accession>A0A3G4ZV97</accession>
<sequence>MGNISTSQNIFQSVYKKTQQIIIYDPKKKLVDQIYQYPSSQIPKTFTLLEINNIIYSICAFDKIITSSSHFIVNAFLQQYDGLCVNKPVAMTYITGSRSFYEKVSNITELDQLFNKIYKIGIINAELLLFETDKFYLMNHLIGMKFISIPSEKIMDTQWKSILKNGLEYSSLKKIAPMQIYGKMFNLLTKSMNIALFTNEKETCKDIKFKDGLNVINNCKIYFINDDCTHTHIYDDKKSFYWKRKVIIPEDVFVDIKQCSIYGLQFNTNKFYLQEREKVLTIKSLINKHDLSYCVNLRFTGYQFNILTKNLKFIKLTNKNEIHNNLPYGDGLNVDVLEFNTVQPCCPGGIYFIDKIDMNKWIRYGNKKMYWRRNVKIPDDAIVFIEYCKKFGYKFKTDKIILLGRQKLDFKLEH</sequence>
<gene>
    <name evidence="1" type="ORF">Edafosvirus2_100</name>
</gene>
<evidence type="ECO:0000313" key="1">
    <source>
        <dbReference type="EMBL" id="AYV77921.1"/>
    </source>
</evidence>